<keyword evidence="1" id="KW-0472">Membrane</keyword>
<dbReference type="EMBL" id="HG810770">
    <property type="protein sequence ID" value="CDO64418.1"/>
    <property type="molecule type" value="Genomic_DNA"/>
</dbReference>
<dbReference type="Pfam" id="PF03805">
    <property type="entry name" value="CLAG"/>
    <property type="match status" value="1"/>
</dbReference>
<dbReference type="VEuPathDB" id="PlasmoDB:PRG01_0943500"/>
<dbReference type="InterPro" id="IPR005553">
    <property type="entry name" value="CLAG"/>
</dbReference>
<accession>A0A060RSS6</accession>
<reference evidence="2" key="2">
    <citation type="submission" date="2014-05" db="EMBL/GenBank/DDBJ databases">
        <title>The genome sequences of chimpanzee malaria parasites reveal the path to human adaptation.</title>
        <authorList>
            <person name="Otto T.D."/>
            <person name="Rayner J.C."/>
            <person name="Boehme U."/>
            <person name="Pain A."/>
            <person name="Spottiswoode N."/>
            <person name="Sanders M."/>
            <person name="Quail M."/>
            <person name="Ollomo B."/>
            <person name="Renaud F."/>
            <person name="Thomas A.W."/>
            <person name="Prugnolle F."/>
            <person name="Conway D.J."/>
            <person name="Newbold C."/>
            <person name="Berriman M."/>
        </authorList>
    </citation>
    <scope>NUCLEOTIDE SEQUENCE [LARGE SCALE GENOMIC DNA]</scope>
    <source>
        <strain evidence="2">CDC</strain>
    </source>
</reference>
<evidence type="ECO:0000313" key="3">
    <source>
        <dbReference type="Proteomes" id="UP000027581"/>
    </source>
</evidence>
<feature type="transmembrane region" description="Helical" evidence="1">
    <location>
        <begin position="244"/>
        <end position="266"/>
    </location>
</feature>
<keyword evidence="3" id="KW-1185">Reference proteome</keyword>
<gene>
    <name evidence="2" type="primary">CLAG9</name>
    <name evidence="2" type="ORF">PRCDC_0933900</name>
</gene>
<dbReference type="PhylomeDB" id="A0A060RSS6"/>
<proteinExistence type="predicted"/>
<evidence type="ECO:0000256" key="1">
    <source>
        <dbReference type="SAM" id="Phobius"/>
    </source>
</evidence>
<dbReference type="Proteomes" id="UP000027581">
    <property type="component" value="Unassembled WGS sequence"/>
</dbReference>
<evidence type="ECO:0000313" key="2">
    <source>
        <dbReference type="EMBL" id="CDO64418.1"/>
    </source>
</evidence>
<name>A0A060RSS6_PLARE</name>
<organism evidence="2 3">
    <name type="scientific">Plasmodium reichenowi</name>
    <dbReference type="NCBI Taxonomy" id="5854"/>
    <lineage>
        <taxon>Eukaryota</taxon>
        <taxon>Sar</taxon>
        <taxon>Alveolata</taxon>
        <taxon>Apicomplexa</taxon>
        <taxon>Aconoidasida</taxon>
        <taxon>Haemosporida</taxon>
        <taxon>Plasmodiidae</taxon>
        <taxon>Plasmodium</taxon>
        <taxon>Plasmodium (Laverania)</taxon>
    </lineage>
</organism>
<keyword evidence="1" id="KW-0812">Transmembrane</keyword>
<dbReference type="VEuPathDB" id="PlasmoDB:PRCDC_0933900"/>
<sequence>MIIWFIQPTIFYIIFILARNIQCTYKRDNINEIKSILDNGELYNSLSNLENLLLQTLEQDELKIPIMKGDLDKYLNMSNFKILNVSNADGAEKSYIIPTPNCSANDIVKYEHTLKTQITVEYKPEISDILKRKNIVVRTLKIIKFMQTPMNAYKNTNNIKQSLLEMNKLFTNKEKKLNEHTINALRLRDRIFNTNKLTHRAIKKGISTYMPIEMKSDIIDYDDLLFTNHPSIELMENLDKLANYYHIGIFNMIGSHYIAVGHFITLKLALKNYKKYFEIGSLKYLNWQSILKFNQSDRFKVLDLICDESGLYEGQTKRREQYLKNNIFSTSEECSVLEFLIHHMNKYQMELYSNVHKLSLNVQILLENKHLKEKFLQFMCRSRKECNIYESERFKQEQEKGVEFHDNNNYKFSQENDPASKVVDPFNMFINYFYFIKYYSVFNSDHIIYMHLLNFVGILNGNNDAYVSSLYLPGYYNAIQLSYKDQVGLKDLYQNLVKCVEKCYMRNRKNRSFSHRIASIFRHKKFDSSKCSICEGTLLYINNQSQDKMSMAQKFYIYVTKILKVNNISSFITNMDIYEDYSNYLMHDLNWYTFLFLFRMTTYKDIPNYSISNAMYLSIKDEDDTKRTMVTFHWMPSTIKRMHNHRIRKYVSIYLLEELEKLIDNKLIEKVKKCITFLIHLNAFLQLDFFNYLNETPANLQHPFPLSMMIESRFKDWFIQYLTGFFFINYDDSNTRYNMPENMKRGTFIPPKYSKWNIHLKRFIDEAFFMYFNQKHALTLFKYHNPYNISNKIMLMRDTFELYTKNYDQLIFGADIMLLRKTFSSTPMSTKVWDRVKYFFHNIIGNPINYYKHGLIYGYTLNKPMLKEVVNDFFVIYKMNKDLFSGTSFLQTVYLLFKKIQGTYFSHRRNDDVSMNNIFMFNVEKNYSKMNKANREREIHESMASRFFAKTLFTVFQMMFVIHISNDVDKLDRIYGKADMLRLSVHDEPFLRFAYAYYGSMYDKLTNVFFPMYIKKPTIQLKYGKTFIMANLYYLCSVLFSMYNLNNLGLLCEYQAIGSANFHSYKKMSQFIDKKFIPLVFYTLKARTAKVMEAPTWYNMVLNDFTVAEMANTWPFLGYYMGGNMLYRNILYFPNHLPEELRKQTKGVELPQPEYEPSVHSIDWQVGYAISHGLSLSFFTYGMMRAYAYFENVIFFLVNTVRIFDRFYSILSNYVYMYIKRLFNKLTVDKLLKAMSRAYTSTKKEGAYEEAMLSRVRNKENVVKEVQEDKGIDITPLPTFDIMDLKQDTNYMYNDNEDYFDDLDDNEQFLNSKDLLYYDDGIDRTKRYELIPLQRYRYDPF</sequence>
<keyword evidence="1" id="KW-1133">Transmembrane helix</keyword>
<protein>
    <submittedName>
        <fullName evidence="2">Cytoadherence linked asexual protein 9</fullName>
    </submittedName>
</protein>
<reference evidence="2" key="1">
    <citation type="submission" date="2014-01" db="EMBL/GenBank/DDBJ databases">
        <authorList>
            <person name="Aslett M."/>
        </authorList>
    </citation>
    <scope>NUCLEOTIDE SEQUENCE</scope>
    <source>
        <strain evidence="2">CDC</strain>
    </source>
</reference>
<dbReference type="GO" id="GO:0020035">
    <property type="term" value="P:adhesion of symbiont to microvasculature"/>
    <property type="evidence" value="ECO:0007669"/>
    <property type="project" value="InterPro"/>
</dbReference>